<feature type="domain" description="Glycosyltransferase 2-like" evidence="1">
    <location>
        <begin position="30"/>
        <end position="179"/>
    </location>
</feature>
<dbReference type="GO" id="GO:0016757">
    <property type="term" value="F:glycosyltransferase activity"/>
    <property type="evidence" value="ECO:0007669"/>
    <property type="project" value="UniProtKB-KW"/>
</dbReference>
<dbReference type="InterPro" id="IPR029044">
    <property type="entry name" value="Nucleotide-diphossugar_trans"/>
</dbReference>
<sequence length="276" mass="32524">MFSFIYSRKDCTSEKNVADVTIVLNIWKRRYLKEQLESLYRQTILPKNIWILQCEEHTSIKKTIKKFPNIQYIHSSQDLKYFGRFSIANHIDTCYTWILDDDIIPSSSWIETCISSCSKYNAIICCNGRFIDKNDYTPEIAKWPGYLQTHFIGDARYPLGYNYCPKDTFVDYGCSSFFFKTEWIRHFWSIWPITFQTGEDIHLSATCMIRAGIPTVIPCQFSENDSGNITPAYSHDKHASWMREEFIPQRTMVLQYLINKGGWNPIYWKEPTPIIT</sequence>
<dbReference type="SUPFAM" id="SSF53448">
    <property type="entry name" value="Nucleotide-diphospho-sugar transferases"/>
    <property type="match status" value="1"/>
</dbReference>
<gene>
    <name evidence="2" type="ORF">QNI16_09435</name>
</gene>
<organism evidence="2 3">
    <name type="scientific">Xanthocytophaga flava</name>
    <dbReference type="NCBI Taxonomy" id="3048013"/>
    <lineage>
        <taxon>Bacteria</taxon>
        <taxon>Pseudomonadati</taxon>
        <taxon>Bacteroidota</taxon>
        <taxon>Cytophagia</taxon>
        <taxon>Cytophagales</taxon>
        <taxon>Rhodocytophagaceae</taxon>
        <taxon>Xanthocytophaga</taxon>
    </lineage>
</organism>
<name>A0AAE3QKP5_9BACT</name>
<keyword evidence="2" id="KW-0328">Glycosyltransferase</keyword>
<dbReference type="AlphaFoldDB" id="A0AAE3QKP5"/>
<dbReference type="EC" id="2.4.-.-" evidence="2"/>
<protein>
    <submittedName>
        <fullName evidence="2">Glycosyltransferase family A protein</fullName>
        <ecNumber evidence="2">2.4.-.-</ecNumber>
    </submittedName>
</protein>
<comment type="caution">
    <text evidence="2">The sequence shown here is derived from an EMBL/GenBank/DDBJ whole genome shotgun (WGS) entry which is preliminary data.</text>
</comment>
<evidence type="ECO:0000259" key="1">
    <source>
        <dbReference type="Pfam" id="PF00535"/>
    </source>
</evidence>
<evidence type="ECO:0000313" key="3">
    <source>
        <dbReference type="Proteomes" id="UP001241110"/>
    </source>
</evidence>
<dbReference type="InterPro" id="IPR001173">
    <property type="entry name" value="Glyco_trans_2-like"/>
</dbReference>
<keyword evidence="2" id="KW-0808">Transferase</keyword>
<evidence type="ECO:0000313" key="2">
    <source>
        <dbReference type="EMBL" id="MDJ1480705.1"/>
    </source>
</evidence>
<dbReference type="EMBL" id="JASJOS010000004">
    <property type="protein sequence ID" value="MDJ1480705.1"/>
    <property type="molecule type" value="Genomic_DNA"/>
</dbReference>
<dbReference type="CDD" id="cd00761">
    <property type="entry name" value="Glyco_tranf_GTA_type"/>
    <property type="match status" value="1"/>
</dbReference>
<dbReference type="RefSeq" id="WP_313977598.1">
    <property type="nucleotide sequence ID" value="NZ_JASJOS010000004.1"/>
</dbReference>
<dbReference type="Proteomes" id="UP001241110">
    <property type="component" value="Unassembled WGS sequence"/>
</dbReference>
<proteinExistence type="predicted"/>
<dbReference type="Pfam" id="PF00535">
    <property type="entry name" value="Glycos_transf_2"/>
    <property type="match status" value="1"/>
</dbReference>
<accession>A0AAE3QKP5</accession>
<reference evidence="2" key="1">
    <citation type="submission" date="2023-05" db="EMBL/GenBank/DDBJ databases">
        <authorList>
            <person name="Zhang X."/>
        </authorList>
    </citation>
    <scope>NUCLEOTIDE SEQUENCE</scope>
    <source>
        <strain evidence="2">YF14B1</strain>
    </source>
</reference>
<dbReference type="Gene3D" id="3.90.550.10">
    <property type="entry name" value="Spore Coat Polysaccharide Biosynthesis Protein SpsA, Chain A"/>
    <property type="match status" value="1"/>
</dbReference>